<evidence type="ECO:0000313" key="1">
    <source>
        <dbReference type="EMBL" id="QEC62518.1"/>
    </source>
</evidence>
<gene>
    <name evidence="1" type="ORF">FRZ54_07925</name>
</gene>
<reference evidence="1 2" key="1">
    <citation type="journal article" date="2017" name="Curr. Microbiol.">
        <title>Mucilaginibacter ginsenosidivorans sp. nov., Isolated from Soil of Ginseng Field.</title>
        <authorList>
            <person name="Kim M.M."/>
            <person name="Siddiqi M.Z."/>
            <person name="Im W.T."/>
        </authorList>
    </citation>
    <scope>NUCLEOTIDE SEQUENCE [LARGE SCALE GENOMIC DNA]</scope>
    <source>
        <strain evidence="1 2">Gsoil 3017</strain>
    </source>
</reference>
<dbReference type="RefSeq" id="WP_147031095.1">
    <property type="nucleotide sequence ID" value="NZ_CP042436.1"/>
</dbReference>
<keyword evidence="2" id="KW-1185">Reference proteome</keyword>
<accession>A0A5B8UUF3</accession>
<dbReference type="Proteomes" id="UP000321479">
    <property type="component" value="Chromosome"/>
</dbReference>
<protein>
    <submittedName>
        <fullName evidence="1">Uncharacterized protein</fullName>
    </submittedName>
</protein>
<organism evidence="1 2">
    <name type="scientific">Mucilaginibacter ginsenosidivorans</name>
    <dbReference type="NCBI Taxonomy" id="398053"/>
    <lineage>
        <taxon>Bacteria</taxon>
        <taxon>Pseudomonadati</taxon>
        <taxon>Bacteroidota</taxon>
        <taxon>Sphingobacteriia</taxon>
        <taxon>Sphingobacteriales</taxon>
        <taxon>Sphingobacteriaceae</taxon>
        <taxon>Mucilaginibacter</taxon>
    </lineage>
</organism>
<dbReference type="KEGG" id="mgin:FRZ54_07925"/>
<proteinExistence type="predicted"/>
<name>A0A5B8UUF3_9SPHI</name>
<evidence type="ECO:0000313" key="2">
    <source>
        <dbReference type="Proteomes" id="UP000321479"/>
    </source>
</evidence>
<dbReference type="EMBL" id="CP042436">
    <property type="protein sequence ID" value="QEC62518.1"/>
    <property type="molecule type" value="Genomic_DNA"/>
</dbReference>
<dbReference type="OrthoDB" id="1488663at2"/>
<sequence>MNPVNSIAQLSGYKIAGSHFRIGSKIHISEFYYAKRFFQNSFFATRMAFILANEIIETTDGATLRRIRGTGLTLVGYGIYSELLLSLVEKFLRTQWQLSYEKLNHSLVLDSEEMELVNQTSFQQNALIIVPIASTFSTSIKIQEKIQKTFKLLKVTPKHYNILYIADGPNKNDLLSKLEREFGWLEKSALKKTVTIQTYGEGNPSKITQKYFLSLESAWQRIESCNHCFPELQNKELLDERPLFETDKTAVTPSLIFDLPKGRHIEKDDNRRPFKLTPDLIVYGHHTRNNSHFLFSVKTEDFLNKNYAAIDSWLDTCRKTMTDEKIISPSDHVMIASNCHYSNAAFINLVNEKLFSSAATIIHYDPANDYIQNFEMVYGREIGRADKIFFVDDSLKSGSSFLKIYEFIEQTMAGSKTGGATKGITAAFFLLNKAQAFTVNSVERKLTQPNGIFAFANLHLYTSLSHDQESPLLIEQRRYRDLTSDSFLDSLKTHFTEQAAKLAIKERDTKSPLKQERHLRMLEATHLIYNYFASNSLSSDDFGDFHAFKEQLYAETNRPVQFAVYDDVASGVGISEDEAAVLKVLTQSPFVQYEPLKKVVFKWILKLLDNYIRALQKKGRTLSYDDFEHFKFLTRRVGLLNSNYLISKKMFSFLRDFFLENVIDQLKIKVQEDLDLAEQKIKDQGDMFKEVNINARDVVKARLTNLKDFIIFYTAQIKELLLQNESRGIKLESLLLQEASKGNAAYRQLIRILTVENGILVKRFYDFIRKQEAWPELYKPRKDAEDEINESTGPIEALLRKQQVFGHYKYQNLVNYSNAEAFPDFKGNLSDPSSSPLLLNYLWLMYFFQFDAYKKEHELAVRTELIIKKLKDFFDDPMGGPSMIGSFLSIKRGADTMLVYNRNHKGREELDDDKWLESNPYLQQFQDGQLDESGTYRKTVIELKKLGVKEQWIDQYDINKACVMPGIQVDFLPTEINSLLLVRLNRADRKGDNRTQGLLGFYFKSPKDTLTSSSLIKYLLLVRPALSLFLESHHENDEYHAWLLSEKTKRLALLSGHGKEMIKSLSLSGPLKSVYSRIALNLEQLQMIILFNSAVRNNTMDQIKERFNQFYHVSGSLAIDQAFLNSLKDMANDIYENFRIENPVDFLPVFSADKNRLPFAFSRNILELICFELFVNAKKNRWHPMPGDDPLLKNKLTVQFKISTEVDKRFLDLYVTSTGPRVLEDHVQKLNDKNNNIKTDDPVSGTSLIKTLVNNYLEGKISFDNKDRPAGESFGEFIVHIRLKEMTGND</sequence>